<reference evidence="5" key="1">
    <citation type="submission" date="2021-03" db="EMBL/GenBank/DDBJ databases">
        <authorList>
            <person name="Tagirdzhanova G."/>
        </authorList>
    </citation>
    <scope>NUCLEOTIDE SEQUENCE</scope>
</reference>
<feature type="compositionally biased region" description="Acidic residues" evidence="4">
    <location>
        <begin position="152"/>
        <end position="181"/>
    </location>
</feature>
<evidence type="ECO:0000256" key="2">
    <source>
        <dbReference type="ARBA" id="ARBA00022553"/>
    </source>
</evidence>
<dbReference type="GO" id="GO:0006364">
    <property type="term" value="P:rRNA processing"/>
    <property type="evidence" value="ECO:0007669"/>
    <property type="project" value="InterPro"/>
</dbReference>
<keyword evidence="3" id="KW-0539">Nucleus</keyword>
<feature type="compositionally biased region" description="Basic and acidic residues" evidence="4">
    <location>
        <begin position="411"/>
        <end position="424"/>
    </location>
</feature>
<keyword evidence="6" id="KW-1185">Reference proteome</keyword>
<evidence type="ECO:0008006" key="7">
    <source>
        <dbReference type="Google" id="ProtNLM"/>
    </source>
</evidence>
<feature type="compositionally biased region" description="Low complexity" evidence="4">
    <location>
        <begin position="634"/>
        <end position="643"/>
    </location>
</feature>
<evidence type="ECO:0000256" key="1">
    <source>
        <dbReference type="ARBA" id="ARBA00004604"/>
    </source>
</evidence>
<feature type="region of interest" description="Disordered" evidence="4">
    <location>
        <begin position="57"/>
        <end position="184"/>
    </location>
</feature>
<feature type="compositionally biased region" description="Basic and acidic residues" evidence="4">
    <location>
        <begin position="549"/>
        <end position="568"/>
    </location>
</feature>
<evidence type="ECO:0000256" key="3">
    <source>
        <dbReference type="ARBA" id="ARBA00023242"/>
    </source>
</evidence>
<feature type="compositionally biased region" description="Basic and acidic residues" evidence="4">
    <location>
        <begin position="438"/>
        <end position="475"/>
    </location>
</feature>
<feature type="compositionally biased region" description="Polar residues" evidence="4">
    <location>
        <begin position="768"/>
        <end position="785"/>
    </location>
</feature>
<feature type="compositionally biased region" description="Basic and acidic residues" evidence="4">
    <location>
        <begin position="828"/>
        <end position="841"/>
    </location>
</feature>
<feature type="compositionally biased region" description="Basic and acidic residues" evidence="4">
    <location>
        <begin position="482"/>
        <end position="497"/>
    </location>
</feature>
<evidence type="ECO:0000313" key="5">
    <source>
        <dbReference type="EMBL" id="CAF9924246.1"/>
    </source>
</evidence>
<dbReference type="OrthoDB" id="277439at2759"/>
<dbReference type="PANTHER" id="PTHR14150">
    <property type="entry name" value="U3 SMALL NUCLEOLAR RNA-ASSOCIATED PROTEIN 14"/>
    <property type="match status" value="1"/>
</dbReference>
<organism evidence="5 6">
    <name type="scientific">Gomphillus americanus</name>
    <dbReference type="NCBI Taxonomy" id="1940652"/>
    <lineage>
        <taxon>Eukaryota</taxon>
        <taxon>Fungi</taxon>
        <taxon>Dikarya</taxon>
        <taxon>Ascomycota</taxon>
        <taxon>Pezizomycotina</taxon>
        <taxon>Lecanoromycetes</taxon>
        <taxon>OSLEUM clade</taxon>
        <taxon>Ostropomycetidae</taxon>
        <taxon>Ostropales</taxon>
        <taxon>Graphidaceae</taxon>
        <taxon>Gomphilloideae</taxon>
        <taxon>Gomphillus</taxon>
    </lineage>
</organism>
<dbReference type="InterPro" id="IPR006709">
    <property type="entry name" value="SSU_processome_Utp14"/>
</dbReference>
<dbReference type="Proteomes" id="UP000664169">
    <property type="component" value="Unassembled WGS sequence"/>
</dbReference>
<feature type="region of interest" description="Disordered" evidence="4">
    <location>
        <begin position="408"/>
        <end position="691"/>
    </location>
</feature>
<feature type="compositionally biased region" description="Acidic residues" evidence="4">
    <location>
        <begin position="498"/>
        <end position="515"/>
    </location>
</feature>
<feature type="region of interest" description="Disordered" evidence="4">
    <location>
        <begin position="252"/>
        <end position="272"/>
    </location>
</feature>
<evidence type="ECO:0000313" key="6">
    <source>
        <dbReference type="Proteomes" id="UP000664169"/>
    </source>
</evidence>
<feature type="region of interest" description="Disordered" evidence="4">
    <location>
        <begin position="768"/>
        <end position="841"/>
    </location>
</feature>
<feature type="compositionally biased region" description="Acidic residues" evidence="4">
    <location>
        <begin position="115"/>
        <end position="125"/>
    </location>
</feature>
<dbReference type="GO" id="GO:0032040">
    <property type="term" value="C:small-subunit processome"/>
    <property type="evidence" value="ECO:0007669"/>
    <property type="project" value="InterPro"/>
</dbReference>
<gene>
    <name evidence="5" type="ORF">GOMPHAMPRED_003564</name>
</gene>
<protein>
    <recommendedName>
        <fullName evidence="7">U3 small nucleolar RNA-associated protein 14</fullName>
    </recommendedName>
</protein>
<name>A0A8H3FNG6_9LECA</name>
<comment type="subcellular location">
    <subcellularLocation>
        <location evidence="1">Nucleus</location>
        <location evidence="1">Nucleolus</location>
    </subcellularLocation>
</comment>
<keyword evidence="2" id="KW-0597">Phosphoprotein</keyword>
<dbReference type="AlphaFoldDB" id="A0A8H3FNG6"/>
<feature type="region of interest" description="Disordered" evidence="4">
    <location>
        <begin position="1"/>
        <end position="29"/>
    </location>
</feature>
<accession>A0A8H3FNG6</accession>
<dbReference type="EMBL" id="CAJPDQ010000021">
    <property type="protein sequence ID" value="CAF9924246.1"/>
    <property type="molecule type" value="Genomic_DNA"/>
</dbReference>
<comment type="caution">
    <text evidence="5">The sequence shown here is derived from an EMBL/GenBank/DDBJ whole genome shotgun (WGS) entry which is preliminary data.</text>
</comment>
<proteinExistence type="predicted"/>
<feature type="compositionally biased region" description="Acidic residues" evidence="4">
    <location>
        <begin position="72"/>
        <end position="83"/>
    </location>
</feature>
<sequence length="906" mass="100220">MPGRIYTSHPPLNPSSNASRPTKRKKTDRRILNAFAIAQHTASNEYIPRRARLGEIEGAEAGAGKQIRDDESSGEGEDGDSGEDGERGQLRKRRRSGDVDGGSDSEGNEWVVGVGEEDSEIDSDEAGSVGSAGEESEAESEGFAAEAVELGDVLDGESSEEDESDQDDEDEDLDLSDQGDDADAHRLAKLKNLLVGLDGQNNKQRSQLDLAQEAATPSEYGLAPKQKLSVADLMASITDPALKKSLKVLAGDGKKGKATGVPGKLSAPLPRRQQDRIDRTAAFEKSKETLSRWIETVKHNRRAEHLVFPLVDQDVEAAKSTKRIVPATSLANELETTIQKILADSGLEPGKKQEDEIQKFEEFATNKLPIEEVRARQAELRKARDLLFREEIRAKRIKRIKSKSYRRVHRKEQERNALREKDALAEAGLLPSEDEQERLDRRRAEERMGQRHRESRWAKSIKESGRATWDDEARDGVAAMLKQDEELKRRMHGKDADSESESDSEPSEEDEEAEEAFTQRMHDKLARLGTTEARQESKLSSMRFMQKAEAARRARNEEALEQLHRELDGGSELESDKEDNAISGRRAFGPKKRITPITTVKTKRAEFEEGEESDQEHPIQDDVEIVVNGAGQRNGNAKKNGSSKSKETPMSTARVLTQQSNSNPINASTGAEEENPFLTVKKQSKKKAPESSIIISSEAQLSIKNSHPKSAPILDPIEVSDSDASFTGFSPPSSPKITAKKPLDQKALIAQAFAADQDLILHDFTSEKATLSQSEAPSRSTTSSLPGWGSWIGPGLSRKDKRASRDAATQQQTSHKPTPSSEGIPTSQRKDKSLDRVIISEKRQSKTAKYLAPALPHPFESKAQYERSLRLPIGPEFTTKVTFQKMTKPRVINKGGIVRPMRKPLV</sequence>
<dbReference type="Pfam" id="PF04615">
    <property type="entry name" value="Utp14"/>
    <property type="match status" value="1"/>
</dbReference>
<feature type="compositionally biased region" description="Polar residues" evidence="4">
    <location>
        <begin position="807"/>
        <end position="827"/>
    </location>
</feature>
<feature type="compositionally biased region" description="Polar residues" evidence="4">
    <location>
        <begin position="648"/>
        <end position="669"/>
    </location>
</feature>
<dbReference type="PANTHER" id="PTHR14150:SF12">
    <property type="entry name" value="U3 SMALL NUCLEOLAR RNA-ASSOCIATED PROTEIN 14 HOMOLOG A"/>
    <property type="match status" value="1"/>
</dbReference>
<evidence type="ECO:0000256" key="4">
    <source>
        <dbReference type="SAM" id="MobiDB-lite"/>
    </source>
</evidence>